<dbReference type="PANTHER" id="PTHR43053:SF3">
    <property type="entry name" value="ALPHA-GALACTOSIDASE C-RELATED"/>
    <property type="match status" value="1"/>
</dbReference>
<feature type="chain" id="PRO_5021326173" evidence="3">
    <location>
        <begin position="21"/>
        <end position="706"/>
    </location>
</feature>
<dbReference type="OrthoDB" id="9779211at2"/>
<evidence type="ECO:0000256" key="2">
    <source>
        <dbReference type="ARBA" id="ARBA00023295"/>
    </source>
</evidence>
<evidence type="ECO:0000256" key="3">
    <source>
        <dbReference type="SAM" id="SignalP"/>
    </source>
</evidence>
<dbReference type="Pfam" id="PF02065">
    <property type="entry name" value="Melibiase"/>
    <property type="match status" value="1"/>
</dbReference>
<keyword evidence="5" id="KW-1185">Reference proteome</keyword>
<dbReference type="AlphaFoldDB" id="A0A4Y8S3P0"/>
<dbReference type="InterPro" id="IPR002252">
    <property type="entry name" value="Glyco_hydro_36"/>
</dbReference>
<dbReference type="GO" id="GO:0016052">
    <property type="term" value="P:carbohydrate catabolic process"/>
    <property type="evidence" value="ECO:0007669"/>
    <property type="project" value="InterPro"/>
</dbReference>
<accession>A0A4Y8S3P0</accession>
<dbReference type="GO" id="GO:0004557">
    <property type="term" value="F:alpha-galactosidase activity"/>
    <property type="evidence" value="ECO:0007669"/>
    <property type="project" value="InterPro"/>
</dbReference>
<name>A0A4Y8S3P0_9SPHI</name>
<dbReference type="CDD" id="cd14791">
    <property type="entry name" value="GH36"/>
    <property type="match status" value="1"/>
</dbReference>
<gene>
    <name evidence="4" type="ORF">E2R66_25135</name>
</gene>
<evidence type="ECO:0000313" key="5">
    <source>
        <dbReference type="Proteomes" id="UP000297540"/>
    </source>
</evidence>
<dbReference type="Gene3D" id="3.20.20.70">
    <property type="entry name" value="Aldolase class I"/>
    <property type="match status" value="1"/>
</dbReference>
<sequence length="706" mass="79621">MKLKFFLLFFFLLAVKSLKAQQFASWNTTALTLNNGIVERVIQLPAPTGHFFTTQYKPVSGKFQLLDSVSTDFQFEINDQLYSGSRTNWRLIAIKNCSDATSGNGAAVTLLNEEHQFELTVQYLLYPGSAAIRKSLTLKNLSAATLKLESVDVEKLDLNPDAPTFSSVAHDYGRRRALGPYDGNMQDALVAVHNSQWQQGIVVGNEAAGVVKHTSFFWGGMDICSGFTHKDARYPFRKYILPGQVFSTAQVFTMVYNNCKDAGEILNTQVADFVRKYLGSRLSLLKQKPTFVYNTWEPFGSNINEQLVMELARAAAKAGMKEFVIDDGWQDSYGDWGIDKKKFPHGLKPVFDYIKSLGMKPGLWISVGSATPDSKVFKAHPEWFVKDKNGKLTSLHLDVDADRYTACFSTGWYDYIKDILLKLALDNGLEYMKLDFAVVTSPYRYDASASGCYAANHPGHQDHHESLYANYEQVWKLFDELHAAKPGLFIDCTFETMGGLQLIDYAMLKHAEGNWLSNFTGHGQEIDLSIRNMAWWRSPAIPATALVIGNPEMQDASWDLHIKSLAGALPIMLGDPRKLTTAELTKYRQFADWLQRMDLRYRIMSFRQDLPGFGEPMEGYWDGFQRINTETKAGGIVGIFRQGSTETERRVTVFNLDPLKTYQIKKMDGTVICTQTGNYLSKQGFEVIFTKKYDGELFEIAAKGLK</sequence>
<comment type="caution">
    <text evidence="4">The sequence shown here is derived from an EMBL/GenBank/DDBJ whole genome shotgun (WGS) entry which is preliminary data.</text>
</comment>
<dbReference type="InterPro" id="IPR038417">
    <property type="entry name" value="Alpga-gal_N_sf"/>
</dbReference>
<dbReference type="InterPro" id="IPR017853">
    <property type="entry name" value="GH"/>
</dbReference>
<organism evidence="4 5">
    <name type="scientific">Mucilaginibacter psychrotolerans</name>
    <dbReference type="NCBI Taxonomy" id="1524096"/>
    <lineage>
        <taxon>Bacteria</taxon>
        <taxon>Pseudomonadati</taxon>
        <taxon>Bacteroidota</taxon>
        <taxon>Sphingobacteriia</taxon>
        <taxon>Sphingobacteriales</taxon>
        <taxon>Sphingobacteriaceae</taxon>
        <taxon>Mucilaginibacter</taxon>
    </lineage>
</organism>
<proteinExistence type="predicted"/>
<keyword evidence="3" id="KW-0732">Signal</keyword>
<dbReference type="RefSeq" id="WP_133236135.1">
    <property type="nucleotide sequence ID" value="NZ_SOZE01000042.1"/>
</dbReference>
<dbReference type="InterPro" id="IPR050985">
    <property type="entry name" value="Alpha-glycosidase_related"/>
</dbReference>
<evidence type="ECO:0000256" key="1">
    <source>
        <dbReference type="ARBA" id="ARBA00022801"/>
    </source>
</evidence>
<keyword evidence="2" id="KW-0326">Glycosidase</keyword>
<dbReference type="InterPro" id="IPR013785">
    <property type="entry name" value="Aldolase_TIM"/>
</dbReference>
<dbReference type="Gene3D" id="2.70.98.60">
    <property type="entry name" value="alpha-galactosidase from lactobacil brevis"/>
    <property type="match status" value="1"/>
</dbReference>
<dbReference type="PANTHER" id="PTHR43053">
    <property type="entry name" value="GLYCOSIDASE FAMILY 31"/>
    <property type="match status" value="1"/>
</dbReference>
<dbReference type="EMBL" id="SOZE01000042">
    <property type="protein sequence ID" value="TFF33562.1"/>
    <property type="molecule type" value="Genomic_DNA"/>
</dbReference>
<dbReference type="Proteomes" id="UP000297540">
    <property type="component" value="Unassembled WGS sequence"/>
</dbReference>
<feature type="signal peptide" evidence="3">
    <location>
        <begin position="1"/>
        <end position="20"/>
    </location>
</feature>
<dbReference type="SUPFAM" id="SSF51445">
    <property type="entry name" value="(Trans)glycosidases"/>
    <property type="match status" value="1"/>
</dbReference>
<evidence type="ECO:0000313" key="4">
    <source>
        <dbReference type="EMBL" id="TFF33562.1"/>
    </source>
</evidence>
<keyword evidence="1" id="KW-0378">Hydrolase</keyword>
<reference evidence="4 5" key="1">
    <citation type="journal article" date="2017" name="Int. J. Syst. Evol. Microbiol.">
        <title>Mucilaginibacterpsychrotolerans sp. nov., isolated from peatlands.</title>
        <authorList>
            <person name="Deng Y."/>
            <person name="Shen L."/>
            <person name="Xu B."/>
            <person name="Liu Y."/>
            <person name="Gu Z."/>
            <person name="Liu H."/>
            <person name="Zhou Y."/>
        </authorList>
    </citation>
    <scope>NUCLEOTIDE SEQUENCE [LARGE SCALE GENOMIC DNA]</scope>
    <source>
        <strain evidence="4 5">NH7-4</strain>
    </source>
</reference>
<protein>
    <submittedName>
        <fullName evidence="4">Alpha-galactosidase</fullName>
    </submittedName>
</protein>